<evidence type="ECO:0000313" key="9">
    <source>
        <dbReference type="EMBL" id="KJH80478.1"/>
    </source>
</evidence>
<dbReference type="Proteomes" id="UP000032487">
    <property type="component" value="Unassembled WGS sequence"/>
</dbReference>
<keyword evidence="4 7" id="KW-0812">Transmembrane</keyword>
<evidence type="ECO:0000256" key="5">
    <source>
        <dbReference type="ARBA" id="ARBA00022989"/>
    </source>
</evidence>
<dbReference type="Pfam" id="PF04290">
    <property type="entry name" value="DctQ"/>
    <property type="match status" value="1"/>
</dbReference>
<keyword evidence="3" id="KW-1003">Cell membrane</keyword>
<keyword evidence="7" id="KW-0997">Cell inner membrane</keyword>
<gene>
    <name evidence="9" type="ORF">UF78_15500</name>
</gene>
<evidence type="ECO:0000259" key="8">
    <source>
        <dbReference type="Pfam" id="PF04290"/>
    </source>
</evidence>
<dbReference type="PATRIC" id="fig|316.101.peg.3866"/>
<dbReference type="OrthoDB" id="6900059at2"/>
<comment type="subunit">
    <text evidence="7">The complex comprises the extracytoplasmic solute receptor protein and the two transmembrane proteins.</text>
</comment>
<name>A0A0D9AHK7_STUST</name>
<keyword evidence="6 7" id="KW-0472">Membrane</keyword>
<feature type="transmembrane region" description="Helical" evidence="7">
    <location>
        <begin position="28"/>
        <end position="49"/>
    </location>
</feature>
<dbReference type="GO" id="GO:0022857">
    <property type="term" value="F:transmembrane transporter activity"/>
    <property type="evidence" value="ECO:0007669"/>
    <property type="project" value="UniProtKB-UniRule"/>
</dbReference>
<comment type="function">
    <text evidence="7">Part of the tripartite ATP-independent periplasmic (TRAP) transport system.</text>
</comment>
<feature type="transmembrane region" description="Helical" evidence="7">
    <location>
        <begin position="61"/>
        <end position="81"/>
    </location>
</feature>
<sequence>MNESLSFPTTPQHAGFLRRVLDITTRSFALAGGLILLGLINMSLVSIVGRKLFSTPIRGDMEIMEVGAAVAIAAFLPLCEFRGNHLKADAFTLKAPLMVRRVLDGLAHFLCFFAAAILVWRTSLQALESLEYGDVTTLLSIPLWIPLALIVPSLALLALCALARVADIIRGAGVRA</sequence>
<dbReference type="InterPro" id="IPR055348">
    <property type="entry name" value="DctQ"/>
</dbReference>
<evidence type="ECO:0000256" key="7">
    <source>
        <dbReference type="RuleBase" id="RU369079"/>
    </source>
</evidence>
<comment type="subcellular location">
    <subcellularLocation>
        <location evidence="7">Cell inner membrane</location>
        <topology evidence="7">Multi-pass membrane protein</topology>
    </subcellularLocation>
    <subcellularLocation>
        <location evidence="1">Cell membrane</location>
        <topology evidence="1">Multi-pass membrane protein</topology>
    </subcellularLocation>
</comment>
<dbReference type="GO" id="GO:0005886">
    <property type="term" value="C:plasma membrane"/>
    <property type="evidence" value="ECO:0007669"/>
    <property type="project" value="UniProtKB-SubCell"/>
</dbReference>
<organism evidence="9 10">
    <name type="scientific">Stutzerimonas stutzeri</name>
    <name type="common">Pseudomonas stutzeri</name>
    <dbReference type="NCBI Taxonomy" id="316"/>
    <lineage>
        <taxon>Bacteria</taxon>
        <taxon>Pseudomonadati</taxon>
        <taxon>Pseudomonadota</taxon>
        <taxon>Gammaproteobacteria</taxon>
        <taxon>Pseudomonadales</taxon>
        <taxon>Pseudomonadaceae</taxon>
        <taxon>Stutzerimonas</taxon>
    </lineage>
</organism>
<proteinExistence type="inferred from homology"/>
<evidence type="ECO:0000313" key="10">
    <source>
        <dbReference type="Proteomes" id="UP000032487"/>
    </source>
</evidence>
<dbReference type="EMBL" id="JYHV01000029">
    <property type="protein sequence ID" value="KJH80478.1"/>
    <property type="molecule type" value="Genomic_DNA"/>
</dbReference>
<keyword evidence="2 7" id="KW-0813">Transport</keyword>
<comment type="similarity">
    <text evidence="7">Belongs to the TRAP transporter small permease family.</text>
</comment>
<reference evidence="9 10" key="1">
    <citation type="submission" date="2015-02" db="EMBL/GenBank/DDBJ databases">
        <title>Draft genome sequence of Pseudomonas stutzeri NT0128 isolated from wheat (Triticum turgidum) rhizosphere.</title>
        <authorList>
            <person name="Tovi N."/>
            <person name="Frenk S."/>
            <person name="Hadar Y."/>
            <person name="Minz D."/>
        </authorList>
    </citation>
    <scope>NUCLEOTIDE SEQUENCE [LARGE SCALE GENOMIC DNA]</scope>
    <source>
        <strain evidence="9 10">NT0128</strain>
    </source>
</reference>
<feature type="domain" description="Tripartite ATP-independent periplasmic transporters DctQ component" evidence="8">
    <location>
        <begin position="43"/>
        <end position="170"/>
    </location>
</feature>
<evidence type="ECO:0000256" key="2">
    <source>
        <dbReference type="ARBA" id="ARBA00022448"/>
    </source>
</evidence>
<accession>A0A0D9AHK7</accession>
<evidence type="ECO:0000256" key="1">
    <source>
        <dbReference type="ARBA" id="ARBA00004651"/>
    </source>
</evidence>
<dbReference type="RefSeq" id="WP_052679337.1">
    <property type="nucleotide sequence ID" value="NZ_JYHV01000029.1"/>
</dbReference>
<feature type="transmembrane region" description="Helical" evidence="7">
    <location>
        <begin position="143"/>
        <end position="166"/>
    </location>
</feature>
<feature type="transmembrane region" description="Helical" evidence="7">
    <location>
        <begin position="102"/>
        <end position="123"/>
    </location>
</feature>
<dbReference type="AlphaFoldDB" id="A0A0D9AHK7"/>
<keyword evidence="5 7" id="KW-1133">Transmembrane helix</keyword>
<evidence type="ECO:0000256" key="3">
    <source>
        <dbReference type="ARBA" id="ARBA00022475"/>
    </source>
</evidence>
<evidence type="ECO:0000256" key="4">
    <source>
        <dbReference type="ARBA" id="ARBA00022692"/>
    </source>
</evidence>
<comment type="caution">
    <text evidence="9">The sequence shown here is derived from an EMBL/GenBank/DDBJ whole genome shotgun (WGS) entry which is preliminary data.</text>
</comment>
<evidence type="ECO:0000256" key="6">
    <source>
        <dbReference type="ARBA" id="ARBA00023136"/>
    </source>
</evidence>
<protein>
    <recommendedName>
        <fullName evidence="7">TRAP transporter small permease protein</fullName>
    </recommendedName>
</protein>